<organism evidence="2 3">
    <name type="scientific">Coprinellus micaceus</name>
    <name type="common">Glistening ink-cap mushroom</name>
    <name type="synonym">Coprinus micaceus</name>
    <dbReference type="NCBI Taxonomy" id="71717"/>
    <lineage>
        <taxon>Eukaryota</taxon>
        <taxon>Fungi</taxon>
        <taxon>Dikarya</taxon>
        <taxon>Basidiomycota</taxon>
        <taxon>Agaricomycotina</taxon>
        <taxon>Agaricomycetes</taxon>
        <taxon>Agaricomycetidae</taxon>
        <taxon>Agaricales</taxon>
        <taxon>Agaricineae</taxon>
        <taxon>Psathyrellaceae</taxon>
        <taxon>Coprinellus</taxon>
    </lineage>
</organism>
<proteinExistence type="predicted"/>
<evidence type="ECO:0000313" key="2">
    <source>
        <dbReference type="EMBL" id="TEB27803.1"/>
    </source>
</evidence>
<protein>
    <submittedName>
        <fullName evidence="2">Uncharacterized protein</fullName>
    </submittedName>
</protein>
<sequence>MPSLEIRKGVGVGADSDGRGFDHVCARVDTASNAGVDASEVDRKPRCERGKRCGPVGN</sequence>
<dbReference type="AlphaFoldDB" id="A0A4Y7T0X8"/>
<feature type="compositionally biased region" description="Basic and acidic residues" evidence="1">
    <location>
        <begin position="40"/>
        <end position="51"/>
    </location>
</feature>
<feature type="region of interest" description="Disordered" evidence="1">
    <location>
        <begin position="32"/>
        <end position="58"/>
    </location>
</feature>
<comment type="caution">
    <text evidence="2">The sequence shown here is derived from an EMBL/GenBank/DDBJ whole genome shotgun (WGS) entry which is preliminary data.</text>
</comment>
<evidence type="ECO:0000256" key="1">
    <source>
        <dbReference type="SAM" id="MobiDB-lite"/>
    </source>
</evidence>
<dbReference type="Proteomes" id="UP000298030">
    <property type="component" value="Unassembled WGS sequence"/>
</dbReference>
<gene>
    <name evidence="2" type="ORF">FA13DRAFT_1736278</name>
</gene>
<name>A0A4Y7T0X8_COPMI</name>
<keyword evidence="3" id="KW-1185">Reference proteome</keyword>
<reference evidence="2 3" key="1">
    <citation type="journal article" date="2019" name="Nat. Ecol. Evol.">
        <title>Megaphylogeny resolves global patterns of mushroom evolution.</title>
        <authorList>
            <person name="Varga T."/>
            <person name="Krizsan K."/>
            <person name="Foldi C."/>
            <person name="Dima B."/>
            <person name="Sanchez-Garcia M."/>
            <person name="Sanchez-Ramirez S."/>
            <person name="Szollosi G.J."/>
            <person name="Szarkandi J.G."/>
            <person name="Papp V."/>
            <person name="Albert L."/>
            <person name="Andreopoulos W."/>
            <person name="Angelini C."/>
            <person name="Antonin V."/>
            <person name="Barry K.W."/>
            <person name="Bougher N.L."/>
            <person name="Buchanan P."/>
            <person name="Buyck B."/>
            <person name="Bense V."/>
            <person name="Catcheside P."/>
            <person name="Chovatia M."/>
            <person name="Cooper J."/>
            <person name="Damon W."/>
            <person name="Desjardin D."/>
            <person name="Finy P."/>
            <person name="Geml J."/>
            <person name="Haridas S."/>
            <person name="Hughes K."/>
            <person name="Justo A."/>
            <person name="Karasinski D."/>
            <person name="Kautmanova I."/>
            <person name="Kiss B."/>
            <person name="Kocsube S."/>
            <person name="Kotiranta H."/>
            <person name="LaButti K.M."/>
            <person name="Lechner B.E."/>
            <person name="Liimatainen K."/>
            <person name="Lipzen A."/>
            <person name="Lukacs Z."/>
            <person name="Mihaltcheva S."/>
            <person name="Morgado L.N."/>
            <person name="Niskanen T."/>
            <person name="Noordeloos M.E."/>
            <person name="Ohm R.A."/>
            <person name="Ortiz-Santana B."/>
            <person name="Ovrebo C."/>
            <person name="Racz N."/>
            <person name="Riley R."/>
            <person name="Savchenko A."/>
            <person name="Shiryaev A."/>
            <person name="Soop K."/>
            <person name="Spirin V."/>
            <person name="Szebenyi C."/>
            <person name="Tomsovsky M."/>
            <person name="Tulloss R.E."/>
            <person name="Uehling J."/>
            <person name="Grigoriev I.V."/>
            <person name="Vagvolgyi C."/>
            <person name="Papp T."/>
            <person name="Martin F.M."/>
            <person name="Miettinen O."/>
            <person name="Hibbett D.S."/>
            <person name="Nagy L.G."/>
        </authorList>
    </citation>
    <scope>NUCLEOTIDE SEQUENCE [LARGE SCALE GENOMIC DNA]</scope>
    <source>
        <strain evidence="2 3">FP101781</strain>
    </source>
</reference>
<evidence type="ECO:0000313" key="3">
    <source>
        <dbReference type="Proteomes" id="UP000298030"/>
    </source>
</evidence>
<dbReference type="EMBL" id="QPFP01000037">
    <property type="protein sequence ID" value="TEB27803.1"/>
    <property type="molecule type" value="Genomic_DNA"/>
</dbReference>
<accession>A0A4Y7T0X8</accession>